<organism evidence="1 2">
    <name type="scientific">Ralstonia soli</name>
    <dbReference type="NCBI Taxonomy" id="2953896"/>
    <lineage>
        <taxon>Bacteria</taxon>
        <taxon>Pseudomonadati</taxon>
        <taxon>Pseudomonadota</taxon>
        <taxon>Betaproteobacteria</taxon>
        <taxon>Burkholderiales</taxon>
        <taxon>Burkholderiaceae</taxon>
        <taxon>Ralstonia</taxon>
    </lineage>
</organism>
<sequence>MPTIVRIFTDHAAAEAARQAVLNTGLTLERVALSHQADEAGAVCGNFLCGDHQPDGENAETYERKFQNVVIGGRFLLTVDAEPAQVDAAEAALQLTGGHAVDDLGPNPPTPRT</sequence>
<reference evidence="1" key="2">
    <citation type="journal article" date="2023" name="Front. Microbiol.">
        <title>Ralstonia chuxiongensis sp. nov., Ralstonia mojiangensis sp. nov., and Ralstonia soli sp. nov., isolated from tobacco fields, are three novel species in the family Burkholderiaceae.</title>
        <authorList>
            <person name="Lu C.H."/>
            <person name="Zhang Y.Y."/>
            <person name="Jiang N."/>
            <person name="Chen W."/>
            <person name="Shao X."/>
            <person name="Zhao Z.M."/>
            <person name="Lu W.L."/>
            <person name="Hu X."/>
            <person name="Xi Y.X."/>
            <person name="Zou S.Y."/>
            <person name="Wei Q.J."/>
            <person name="Lin Z.L."/>
            <person name="Gong L."/>
            <person name="Gai X.T."/>
            <person name="Zhang L.Q."/>
            <person name="Li J.Y."/>
            <person name="Jin Y."/>
            <person name="Xia Z.Y."/>
        </authorList>
    </citation>
    <scope>NUCLEOTIDE SEQUENCE</scope>
    <source>
        <strain evidence="1">21MJYT02-11</strain>
    </source>
</reference>
<protein>
    <submittedName>
        <fullName evidence="1">Uncharacterized protein</fullName>
    </submittedName>
</protein>
<proteinExistence type="predicted"/>
<keyword evidence="2" id="KW-1185">Reference proteome</keyword>
<reference evidence="1" key="1">
    <citation type="submission" date="2022-06" db="EMBL/GenBank/DDBJ databases">
        <authorList>
            <person name="Lu C.-H."/>
        </authorList>
    </citation>
    <scope>NUCLEOTIDE SEQUENCE</scope>
    <source>
        <strain evidence="1">21MJYT02-11</strain>
    </source>
</reference>
<name>A0ABT1APS5_9RALS</name>
<dbReference type="Proteomes" id="UP001162811">
    <property type="component" value="Unassembled WGS sequence"/>
</dbReference>
<evidence type="ECO:0000313" key="2">
    <source>
        <dbReference type="Proteomes" id="UP001162811"/>
    </source>
</evidence>
<accession>A0ABT1APS5</accession>
<comment type="caution">
    <text evidence="1">The sequence shown here is derived from an EMBL/GenBank/DDBJ whole genome shotgun (WGS) entry which is preliminary data.</text>
</comment>
<gene>
    <name evidence="1" type="ORF">NG900_19780</name>
</gene>
<dbReference type="EMBL" id="JAMXHT010000007">
    <property type="protein sequence ID" value="MCO5400446.1"/>
    <property type="molecule type" value="Genomic_DNA"/>
</dbReference>
<dbReference type="RefSeq" id="WP_252683066.1">
    <property type="nucleotide sequence ID" value="NZ_JAMXHT010000007.1"/>
</dbReference>
<evidence type="ECO:0000313" key="1">
    <source>
        <dbReference type="EMBL" id="MCO5400446.1"/>
    </source>
</evidence>